<protein>
    <recommendedName>
        <fullName evidence="4">TIGR03000 domain-containing protein</fullName>
    </recommendedName>
</protein>
<keyword evidence="1" id="KW-0732">Signal</keyword>
<feature type="signal peptide" evidence="1">
    <location>
        <begin position="1"/>
        <end position="20"/>
    </location>
</feature>
<comment type="caution">
    <text evidence="2">The sequence shown here is derived from an EMBL/GenBank/DDBJ whole genome shotgun (WGS) entry which is preliminary data.</text>
</comment>
<sequence>MIRTLAALLALTSCAEFASAQRHSAPLPLSPGVHPGSPIGPGTQFIPQATPRFTPAGGGGAHGGHGWAGPGRYFSSYDRNYLFGSGLYEYGAYGGYGYGYGPSYDYAPSVIVEFVPALPPRPPEPRIVLANEFPATLSLQFPAAAEVWLNGKAVAGGASEERVLTSPVLKPGEQFAFEVKSRWSVSGKTYENTRTVTLGSGDRSRLLVVSGAEVK</sequence>
<dbReference type="EMBL" id="JAGKQQ010000001">
    <property type="protein sequence ID" value="MBP3958107.1"/>
    <property type="molecule type" value="Genomic_DNA"/>
</dbReference>
<dbReference type="RefSeq" id="WP_210657793.1">
    <property type="nucleotide sequence ID" value="NZ_JAGKQQ010000001.1"/>
</dbReference>
<gene>
    <name evidence="2" type="ORF">J8F10_22895</name>
</gene>
<name>A0ABS5BXI0_9BACT</name>
<reference evidence="2 3" key="1">
    <citation type="submission" date="2021-04" db="EMBL/GenBank/DDBJ databases">
        <authorList>
            <person name="Ivanova A."/>
        </authorList>
    </citation>
    <scope>NUCLEOTIDE SEQUENCE [LARGE SCALE GENOMIC DNA]</scope>
    <source>
        <strain evidence="2 3">G18</strain>
    </source>
</reference>
<accession>A0ABS5BXI0</accession>
<proteinExistence type="predicted"/>
<feature type="chain" id="PRO_5046425472" description="TIGR03000 domain-containing protein" evidence="1">
    <location>
        <begin position="21"/>
        <end position="215"/>
    </location>
</feature>
<evidence type="ECO:0000256" key="1">
    <source>
        <dbReference type="SAM" id="SignalP"/>
    </source>
</evidence>
<evidence type="ECO:0000313" key="3">
    <source>
        <dbReference type="Proteomes" id="UP000676565"/>
    </source>
</evidence>
<evidence type="ECO:0000313" key="2">
    <source>
        <dbReference type="EMBL" id="MBP3958107.1"/>
    </source>
</evidence>
<keyword evidence="3" id="KW-1185">Reference proteome</keyword>
<dbReference type="Proteomes" id="UP000676565">
    <property type="component" value="Unassembled WGS sequence"/>
</dbReference>
<organism evidence="2 3">
    <name type="scientific">Gemmata palustris</name>
    <dbReference type="NCBI Taxonomy" id="2822762"/>
    <lineage>
        <taxon>Bacteria</taxon>
        <taxon>Pseudomonadati</taxon>
        <taxon>Planctomycetota</taxon>
        <taxon>Planctomycetia</taxon>
        <taxon>Gemmatales</taxon>
        <taxon>Gemmataceae</taxon>
        <taxon>Gemmata</taxon>
    </lineage>
</organism>
<evidence type="ECO:0008006" key="4">
    <source>
        <dbReference type="Google" id="ProtNLM"/>
    </source>
</evidence>